<dbReference type="AlphaFoldDB" id="A0A1H1VM99"/>
<accession>A0A1H1VM99</accession>
<organism evidence="1 2">
    <name type="scientific">Pseudomonas oryzae</name>
    <dbReference type="NCBI Taxonomy" id="1392877"/>
    <lineage>
        <taxon>Bacteria</taxon>
        <taxon>Pseudomonadati</taxon>
        <taxon>Pseudomonadota</taxon>
        <taxon>Gammaproteobacteria</taxon>
        <taxon>Pseudomonadales</taxon>
        <taxon>Pseudomonadaceae</taxon>
        <taxon>Pseudomonas</taxon>
    </lineage>
</organism>
<dbReference type="RefSeq" id="WP_269458059.1">
    <property type="nucleotide sequence ID" value="NZ_LT629751.1"/>
</dbReference>
<evidence type="ECO:0000313" key="2">
    <source>
        <dbReference type="Proteomes" id="UP000243359"/>
    </source>
</evidence>
<evidence type="ECO:0000313" key="1">
    <source>
        <dbReference type="EMBL" id="SDS86007.1"/>
    </source>
</evidence>
<reference evidence="2" key="1">
    <citation type="submission" date="2016-10" db="EMBL/GenBank/DDBJ databases">
        <authorList>
            <person name="Varghese N."/>
            <person name="Submissions S."/>
        </authorList>
    </citation>
    <scope>NUCLEOTIDE SEQUENCE [LARGE SCALE GENOMIC DNA]</scope>
    <source>
        <strain evidence="2">KCTC 32247</strain>
    </source>
</reference>
<name>A0A1H1VM99_9PSED</name>
<dbReference type="EMBL" id="LT629751">
    <property type="protein sequence ID" value="SDS86007.1"/>
    <property type="molecule type" value="Genomic_DNA"/>
</dbReference>
<protein>
    <submittedName>
        <fullName evidence="1">Uncharacterized protein</fullName>
    </submittedName>
</protein>
<dbReference type="Proteomes" id="UP000243359">
    <property type="component" value="Chromosome I"/>
</dbReference>
<gene>
    <name evidence="1" type="ORF">SAMN05216221_2819</name>
</gene>
<keyword evidence="2" id="KW-1185">Reference proteome</keyword>
<dbReference type="STRING" id="1392877.SAMN05216221_2819"/>
<proteinExistence type="predicted"/>
<sequence length="42" mass="4395">MHASLPRQPAGLTGLRTSVLLPLARVRYCAHQDSCGSGATSD</sequence>